<proteinExistence type="predicted"/>
<evidence type="ECO:0000313" key="2">
    <source>
        <dbReference type="EMBL" id="QPG06526.1"/>
    </source>
</evidence>
<keyword evidence="1" id="KW-1133">Transmembrane helix</keyword>
<keyword evidence="1" id="KW-0812">Transmembrane</keyword>
<gene>
    <name evidence="2" type="ORF">IT774_04965</name>
</gene>
<feature type="transmembrane region" description="Helical" evidence="1">
    <location>
        <begin position="57"/>
        <end position="76"/>
    </location>
</feature>
<protein>
    <recommendedName>
        <fullName evidence="4">SMODS and SLOG-associating 2TM effector domain-containing protein</fullName>
    </recommendedName>
</protein>
<feature type="transmembrane region" description="Helical" evidence="1">
    <location>
        <begin position="26"/>
        <end position="45"/>
    </location>
</feature>
<dbReference type="KEGG" id="smaa:IT774_04965"/>
<accession>A0A7S9HEC6</accession>
<dbReference type="RefSeq" id="WP_195811602.1">
    <property type="nucleotide sequence ID" value="NZ_CP064795.1"/>
</dbReference>
<evidence type="ECO:0000313" key="3">
    <source>
        <dbReference type="Proteomes" id="UP000595095"/>
    </source>
</evidence>
<keyword evidence="3" id="KW-1185">Reference proteome</keyword>
<keyword evidence="1" id="KW-0472">Membrane</keyword>
<dbReference type="EMBL" id="CP064795">
    <property type="protein sequence ID" value="QPG06526.1"/>
    <property type="molecule type" value="Genomic_DNA"/>
</dbReference>
<sequence>MFKWLHTWIKEPPVLENWISEETTKYRAKTIGLSFAVIVMELGAIKLEKVTWFRFESASFLDATTLLLIIAVYMLVNFQFSWNRDKATFLNKNNKTIIETIKEIQEEMRQDVASCYELLSDKKVTKVEPMMHKLADHQANVIHKNFNQTLAALQEANDVHSSLTNSSEKFSTFWLKAFPFATFFLALLNYLL</sequence>
<evidence type="ECO:0000256" key="1">
    <source>
        <dbReference type="SAM" id="Phobius"/>
    </source>
</evidence>
<evidence type="ECO:0008006" key="4">
    <source>
        <dbReference type="Google" id="ProtNLM"/>
    </source>
</evidence>
<reference evidence="2 3" key="1">
    <citation type="submission" date="2020-11" db="EMBL/GenBank/DDBJ databases">
        <title>Complete genome sequence for Salinimonas sp. strain G2-b.</title>
        <authorList>
            <person name="Park S.-J."/>
        </authorList>
    </citation>
    <scope>NUCLEOTIDE SEQUENCE [LARGE SCALE GENOMIC DNA]</scope>
    <source>
        <strain evidence="2 3">G2-b</strain>
    </source>
</reference>
<name>A0A7S9HEC6_9ALTE</name>
<dbReference type="Proteomes" id="UP000595095">
    <property type="component" value="Chromosome"/>
</dbReference>
<dbReference type="AlphaFoldDB" id="A0A7S9HEC6"/>
<feature type="transmembrane region" description="Helical" evidence="1">
    <location>
        <begin position="173"/>
        <end position="191"/>
    </location>
</feature>
<organism evidence="2 3">
    <name type="scientific">Salinimonas marina</name>
    <dbReference type="NCBI Taxonomy" id="2785918"/>
    <lineage>
        <taxon>Bacteria</taxon>
        <taxon>Pseudomonadati</taxon>
        <taxon>Pseudomonadota</taxon>
        <taxon>Gammaproteobacteria</taxon>
        <taxon>Alteromonadales</taxon>
        <taxon>Alteromonadaceae</taxon>
        <taxon>Alteromonas/Salinimonas group</taxon>
        <taxon>Salinimonas</taxon>
    </lineage>
</organism>